<dbReference type="EMBL" id="CP094970">
    <property type="protein sequence ID" value="UYM05042.1"/>
    <property type="molecule type" value="Genomic_DNA"/>
</dbReference>
<name>A0AA46THR1_9ACTN</name>
<evidence type="ECO:0000313" key="3">
    <source>
        <dbReference type="Proteomes" id="UP001164390"/>
    </source>
</evidence>
<organism evidence="2 3">
    <name type="scientific">Solicola gregarius</name>
    <dbReference type="NCBI Taxonomy" id="2908642"/>
    <lineage>
        <taxon>Bacteria</taxon>
        <taxon>Bacillati</taxon>
        <taxon>Actinomycetota</taxon>
        <taxon>Actinomycetes</taxon>
        <taxon>Propionibacteriales</taxon>
        <taxon>Nocardioidaceae</taxon>
        <taxon>Solicola</taxon>
    </lineage>
</organism>
<dbReference type="AlphaFoldDB" id="A0AA46THR1"/>
<gene>
    <name evidence="2" type="ORF">L0C25_21380</name>
</gene>
<dbReference type="RefSeq" id="WP_271633808.1">
    <property type="nucleotide sequence ID" value="NZ_CP094970.1"/>
</dbReference>
<protein>
    <submittedName>
        <fullName evidence="2">Ribbon-helix-helix protein, CopG family</fullName>
    </submittedName>
</protein>
<accession>A0AA46THR1</accession>
<dbReference type="GO" id="GO:0006355">
    <property type="term" value="P:regulation of DNA-templated transcription"/>
    <property type="evidence" value="ECO:0007669"/>
    <property type="project" value="InterPro"/>
</dbReference>
<feature type="region of interest" description="Disordered" evidence="1">
    <location>
        <begin position="1"/>
        <end position="27"/>
    </location>
</feature>
<dbReference type="KEGG" id="sgrg:L0C25_21380"/>
<evidence type="ECO:0000313" key="2">
    <source>
        <dbReference type="EMBL" id="UYM05042.1"/>
    </source>
</evidence>
<reference evidence="2" key="1">
    <citation type="submission" date="2022-01" db="EMBL/GenBank/DDBJ databases">
        <title>Nocardioidaceae gen. sp. A5X3R13.</title>
        <authorList>
            <person name="Lopez Marin M.A."/>
            <person name="Uhlik O."/>
        </authorList>
    </citation>
    <scope>NUCLEOTIDE SEQUENCE</scope>
    <source>
        <strain evidence="2">A5X3R13</strain>
    </source>
</reference>
<sequence length="93" mass="10322">MATNLRLRADAEEAVRSRAAETGQSQQEVIRDAVDRYLGLGGSDTPRTDSDSMIAERQVLPERSAFRELDRAELLHLPSGTAALDLLDRDDRL</sequence>
<keyword evidence="3" id="KW-1185">Reference proteome</keyword>
<evidence type="ECO:0000256" key="1">
    <source>
        <dbReference type="SAM" id="MobiDB-lite"/>
    </source>
</evidence>
<feature type="compositionally biased region" description="Basic and acidic residues" evidence="1">
    <location>
        <begin position="7"/>
        <end position="19"/>
    </location>
</feature>
<dbReference type="Proteomes" id="UP001164390">
    <property type="component" value="Chromosome"/>
</dbReference>
<proteinExistence type="predicted"/>